<dbReference type="OMA" id="RQPDCGQ"/>
<dbReference type="PANTHER" id="PTHR16095">
    <property type="entry name" value="TRANSMEMBRANE PROTEIN 143 FAMILY MEMBER"/>
    <property type="match status" value="1"/>
</dbReference>
<gene>
    <name evidence="3" type="ORF">chiPu_0016724</name>
</gene>
<protein>
    <recommendedName>
        <fullName evidence="5">Proline and serine-rich protein 2</fullName>
    </recommendedName>
</protein>
<proteinExistence type="predicted"/>
<evidence type="ECO:0000313" key="3">
    <source>
        <dbReference type="EMBL" id="GCC38212.1"/>
    </source>
</evidence>
<evidence type="ECO:0008006" key="5">
    <source>
        <dbReference type="Google" id="ProtNLM"/>
    </source>
</evidence>
<dbReference type="AlphaFoldDB" id="A0A401T6G5"/>
<keyword evidence="1" id="KW-0597">Phosphoprotein</keyword>
<feature type="compositionally biased region" description="Polar residues" evidence="2">
    <location>
        <begin position="213"/>
        <end position="225"/>
    </location>
</feature>
<dbReference type="PANTHER" id="PTHR16095:SF9">
    <property type="entry name" value="PROLINE AND SERINE-RICH PROTEIN 2"/>
    <property type="match status" value="1"/>
</dbReference>
<evidence type="ECO:0000313" key="4">
    <source>
        <dbReference type="Proteomes" id="UP000287033"/>
    </source>
</evidence>
<feature type="region of interest" description="Disordered" evidence="2">
    <location>
        <begin position="325"/>
        <end position="383"/>
    </location>
</feature>
<feature type="compositionally biased region" description="Polar residues" evidence="2">
    <location>
        <begin position="343"/>
        <end position="364"/>
    </location>
</feature>
<name>A0A401T6G5_CHIPU</name>
<dbReference type="Proteomes" id="UP000287033">
    <property type="component" value="Unassembled WGS sequence"/>
</dbReference>
<evidence type="ECO:0000256" key="2">
    <source>
        <dbReference type="SAM" id="MobiDB-lite"/>
    </source>
</evidence>
<evidence type="ECO:0000256" key="1">
    <source>
        <dbReference type="ARBA" id="ARBA00022553"/>
    </source>
</evidence>
<feature type="region of interest" description="Disordered" evidence="2">
    <location>
        <begin position="1"/>
        <end position="39"/>
    </location>
</feature>
<keyword evidence="4" id="KW-1185">Reference proteome</keyword>
<dbReference type="STRING" id="137246.A0A401T6G5"/>
<sequence length="439" mass="48405">MPVESRYSEMDFDVTPRNKLQSVGRMGSGDSGFGSRSRNSNLDDDFMSYMSHEEKECILFFETTLDSLNDDLEEGYSVCSVKSEDLATPIQTTPGTEEIIDLVATQSPTTKCIPKYDNVLPVDKDSGVLRKEEVQTKQESPPAVPPMAQVRKQRSFERTLPESEIESARVSWSQTKPPGSVPTPMVIAQKIAEKKVGNGVTSPLSPKERKWSTSESDQPDSISPTESHEFQYKNVKLQRFPSNISISMANKEYNNTITKAAVKVQERKAQVLANLGGASLLAVESDERQQKDKLNGPRRSLSFNEVVANQVRGETPNKLGLVKELDESESDNPSGFKPKTRNPALSQSMKVQPVSNGAPVTNPITPAVKAPVSKPETKEIPDLGPLITTSEIHRSRSIQRPTGFRSQGITVQFSGRGATNDSRKEALRKLGLLRSNDIQ</sequence>
<accession>A0A401T6G5</accession>
<comment type="caution">
    <text evidence="3">The sequence shown here is derived from an EMBL/GenBank/DDBJ whole genome shotgun (WGS) entry which is preliminary data.</text>
</comment>
<feature type="region of interest" description="Disordered" evidence="2">
    <location>
        <begin position="160"/>
        <end position="182"/>
    </location>
</feature>
<feature type="region of interest" description="Disordered" evidence="2">
    <location>
        <begin position="197"/>
        <end position="227"/>
    </location>
</feature>
<reference evidence="3 4" key="1">
    <citation type="journal article" date="2018" name="Nat. Ecol. Evol.">
        <title>Shark genomes provide insights into elasmobranch evolution and the origin of vertebrates.</title>
        <authorList>
            <person name="Hara Y"/>
            <person name="Yamaguchi K"/>
            <person name="Onimaru K"/>
            <person name="Kadota M"/>
            <person name="Koyanagi M"/>
            <person name="Keeley SD"/>
            <person name="Tatsumi K"/>
            <person name="Tanaka K"/>
            <person name="Motone F"/>
            <person name="Kageyama Y"/>
            <person name="Nozu R"/>
            <person name="Adachi N"/>
            <person name="Nishimura O"/>
            <person name="Nakagawa R"/>
            <person name="Tanegashima C"/>
            <person name="Kiyatake I"/>
            <person name="Matsumoto R"/>
            <person name="Murakumo K"/>
            <person name="Nishida K"/>
            <person name="Terakita A"/>
            <person name="Kuratani S"/>
            <person name="Sato K"/>
            <person name="Hyodo S Kuraku.S."/>
        </authorList>
    </citation>
    <scope>NUCLEOTIDE SEQUENCE [LARGE SCALE GENOMIC DNA]</scope>
</reference>
<dbReference type="EMBL" id="BEZZ01001136">
    <property type="protein sequence ID" value="GCC38212.1"/>
    <property type="molecule type" value="Genomic_DNA"/>
</dbReference>
<dbReference type="OrthoDB" id="8725016at2759"/>
<organism evidence="3 4">
    <name type="scientific">Chiloscyllium punctatum</name>
    <name type="common">Brownbanded bambooshark</name>
    <name type="synonym">Hemiscyllium punctatum</name>
    <dbReference type="NCBI Taxonomy" id="137246"/>
    <lineage>
        <taxon>Eukaryota</taxon>
        <taxon>Metazoa</taxon>
        <taxon>Chordata</taxon>
        <taxon>Craniata</taxon>
        <taxon>Vertebrata</taxon>
        <taxon>Chondrichthyes</taxon>
        <taxon>Elasmobranchii</taxon>
        <taxon>Galeomorphii</taxon>
        <taxon>Galeoidea</taxon>
        <taxon>Orectolobiformes</taxon>
        <taxon>Hemiscylliidae</taxon>
        <taxon>Chiloscyllium</taxon>
    </lineage>
</organism>